<dbReference type="AlphaFoldDB" id="L7LCF1"/>
<dbReference type="RefSeq" id="WP_005943535.1">
    <property type="nucleotide sequence ID" value="NZ_ATVK01000027.1"/>
</dbReference>
<evidence type="ECO:0000256" key="1">
    <source>
        <dbReference type="ARBA" id="ARBA00004651"/>
    </source>
</evidence>
<dbReference type="GO" id="GO:0016758">
    <property type="term" value="F:hexosyltransferase activity"/>
    <property type="evidence" value="ECO:0007669"/>
    <property type="project" value="InterPro"/>
</dbReference>
<dbReference type="GO" id="GO:0005886">
    <property type="term" value="C:plasma membrane"/>
    <property type="evidence" value="ECO:0007669"/>
    <property type="project" value="UniProtKB-SubCell"/>
</dbReference>
<dbReference type="OrthoDB" id="3348156at2"/>
<feature type="transmembrane region" description="Helical" evidence="9">
    <location>
        <begin position="405"/>
        <end position="430"/>
    </location>
</feature>
<organism evidence="10 11">
    <name type="scientific">Gordonia hirsuta DSM 44140 = NBRC 16056</name>
    <dbReference type="NCBI Taxonomy" id="1121927"/>
    <lineage>
        <taxon>Bacteria</taxon>
        <taxon>Bacillati</taxon>
        <taxon>Actinomycetota</taxon>
        <taxon>Actinomycetes</taxon>
        <taxon>Mycobacteriales</taxon>
        <taxon>Gordoniaceae</taxon>
        <taxon>Gordonia</taxon>
    </lineage>
</organism>
<feature type="transmembrane region" description="Helical" evidence="9">
    <location>
        <begin position="350"/>
        <end position="371"/>
    </location>
</feature>
<evidence type="ECO:0000256" key="2">
    <source>
        <dbReference type="ARBA" id="ARBA00022475"/>
    </source>
</evidence>
<accession>L7LCF1</accession>
<evidence type="ECO:0000256" key="5">
    <source>
        <dbReference type="ARBA" id="ARBA00022989"/>
    </source>
</evidence>
<feature type="transmembrane region" description="Helical" evidence="9">
    <location>
        <begin position="450"/>
        <end position="470"/>
    </location>
</feature>
<evidence type="ECO:0000256" key="7">
    <source>
        <dbReference type="ARBA" id="ARBA00024033"/>
    </source>
</evidence>
<sequence>MTDWDSPAPLTDDLRINTGRELPSRSNAQVAAASEVLGGPVGLHAAIGRSRTWTPVRAVLLMALVVLAVSWSGKAGCLQQAPIPAPPGEQSAGMRLNWDNQRQYYGLCYSDVIARYGQQRLTVEDLRQGTVPYRTYWYDGNDQTGPRHYLDQPVVIGATMYLGAALTRGWQALTDGTPIPQQLDVVTYFNITALLLTMFWLIAVWATMLTDRRRIWLGALMALSPLIALHAFTGYEVIPVALVALTLLCWARDRVVLAGVFAGLAAAAAIYPLLLIPMLTMVAFRDRRLGDAGTVVLCGAITWLAVNLPVLISYPRGWSEFYRTWWARGAEPDSVYALISRTVGWEPSTALINGLFINLIVAVIATVGYVALRARRTPTPAELMFLLVAGYLLVGKAWSPQSSLWLVPLAVLAVPHARLVLAWMVVDALIWVPRMGLFLDADRKWLPPEWFDVALVIRAVFVLVLCAVVLRRLRVASQTPAQAPAGPGGVSRPAAPAPIG</sequence>
<evidence type="ECO:0000256" key="6">
    <source>
        <dbReference type="ARBA" id="ARBA00023136"/>
    </source>
</evidence>
<comment type="similarity">
    <text evidence="7">Belongs to the glycosyltransferase 87 family.</text>
</comment>
<evidence type="ECO:0000256" key="3">
    <source>
        <dbReference type="ARBA" id="ARBA00022679"/>
    </source>
</evidence>
<dbReference type="eggNOG" id="COG5650">
    <property type="taxonomic scope" value="Bacteria"/>
</dbReference>
<protein>
    <recommendedName>
        <fullName evidence="12">DUF2029 domain-containing protein</fullName>
    </recommendedName>
</protein>
<feature type="transmembrane region" description="Helical" evidence="9">
    <location>
        <begin position="383"/>
        <end position="399"/>
    </location>
</feature>
<gene>
    <name evidence="10" type="ORF">GOHSU_53_00060</name>
</gene>
<name>L7LCF1_9ACTN</name>
<feature type="transmembrane region" description="Helical" evidence="9">
    <location>
        <begin position="255"/>
        <end position="280"/>
    </location>
</feature>
<dbReference type="InterPro" id="IPR016570">
    <property type="entry name" value="UCP010361"/>
</dbReference>
<feature type="transmembrane region" description="Helical" evidence="9">
    <location>
        <begin position="292"/>
        <end position="312"/>
    </location>
</feature>
<comment type="caution">
    <text evidence="10">The sequence shown here is derived from an EMBL/GenBank/DDBJ whole genome shotgun (WGS) entry which is preliminary data.</text>
</comment>
<feature type="region of interest" description="Disordered" evidence="8">
    <location>
        <begin position="480"/>
        <end position="500"/>
    </location>
</feature>
<evidence type="ECO:0000313" key="10">
    <source>
        <dbReference type="EMBL" id="GAC58805.1"/>
    </source>
</evidence>
<evidence type="ECO:0008006" key="12">
    <source>
        <dbReference type="Google" id="ProtNLM"/>
    </source>
</evidence>
<keyword evidence="4 9" id="KW-0812">Transmembrane</keyword>
<dbReference type="PIRSF" id="PIRSF010361">
    <property type="entry name" value="UCP010361"/>
    <property type="match status" value="1"/>
</dbReference>
<keyword evidence="5 9" id="KW-1133">Transmembrane helix</keyword>
<dbReference type="Proteomes" id="UP000053405">
    <property type="component" value="Unassembled WGS sequence"/>
</dbReference>
<dbReference type="Pfam" id="PF09594">
    <property type="entry name" value="GT87"/>
    <property type="match status" value="1"/>
</dbReference>
<dbReference type="EMBL" id="BANT01000053">
    <property type="protein sequence ID" value="GAC58805.1"/>
    <property type="molecule type" value="Genomic_DNA"/>
</dbReference>
<keyword evidence="2" id="KW-1003">Cell membrane</keyword>
<reference evidence="10 11" key="1">
    <citation type="submission" date="2012-12" db="EMBL/GenBank/DDBJ databases">
        <title>Whole genome shotgun sequence of Gordonia hirsuta NBRC 16056.</title>
        <authorList>
            <person name="Isaki-Nakamura S."/>
            <person name="Hosoyama A."/>
            <person name="Tsuchikane K."/>
            <person name="Katsumata H."/>
            <person name="Baba S."/>
            <person name="Yamazaki S."/>
            <person name="Fujita N."/>
        </authorList>
    </citation>
    <scope>NUCLEOTIDE SEQUENCE [LARGE SCALE GENOMIC DNA]</scope>
    <source>
        <strain evidence="10 11">NBRC 16056</strain>
    </source>
</reference>
<keyword evidence="11" id="KW-1185">Reference proteome</keyword>
<evidence type="ECO:0000256" key="9">
    <source>
        <dbReference type="SAM" id="Phobius"/>
    </source>
</evidence>
<dbReference type="InterPro" id="IPR018584">
    <property type="entry name" value="GT87"/>
</dbReference>
<proteinExistence type="inferred from homology"/>
<feature type="transmembrane region" description="Helical" evidence="9">
    <location>
        <begin position="188"/>
        <end position="208"/>
    </location>
</feature>
<evidence type="ECO:0000256" key="8">
    <source>
        <dbReference type="SAM" id="MobiDB-lite"/>
    </source>
</evidence>
<evidence type="ECO:0000256" key="4">
    <source>
        <dbReference type="ARBA" id="ARBA00022692"/>
    </source>
</evidence>
<evidence type="ECO:0000313" key="11">
    <source>
        <dbReference type="Proteomes" id="UP000053405"/>
    </source>
</evidence>
<keyword evidence="6 9" id="KW-0472">Membrane</keyword>
<keyword evidence="3" id="KW-0808">Transferase</keyword>
<comment type="subcellular location">
    <subcellularLocation>
        <location evidence="1">Cell membrane</location>
        <topology evidence="1">Multi-pass membrane protein</topology>
    </subcellularLocation>
</comment>
<dbReference type="STRING" id="1121927.GOHSU_53_00060"/>